<dbReference type="SMART" id="SM00516">
    <property type="entry name" value="SEC14"/>
    <property type="match status" value="1"/>
</dbReference>
<evidence type="ECO:0000313" key="6">
    <source>
        <dbReference type="RefSeq" id="XP_034232387.1"/>
    </source>
</evidence>
<feature type="transmembrane region" description="Helical" evidence="1">
    <location>
        <begin position="453"/>
        <end position="471"/>
    </location>
</feature>
<keyword evidence="1" id="KW-0472">Membrane</keyword>
<dbReference type="InterPro" id="IPR008962">
    <property type="entry name" value="PapD-like_sf"/>
</dbReference>
<dbReference type="AlphaFoldDB" id="A0A6P8Y714"/>
<name>A0A6P8Y714_THRPL</name>
<keyword evidence="1" id="KW-1133">Transmembrane helix</keyword>
<dbReference type="RefSeq" id="XP_034232387.1">
    <property type="nucleotide sequence ID" value="XM_034376496.1"/>
</dbReference>
<dbReference type="Gene3D" id="3.40.525.10">
    <property type="entry name" value="CRAL-TRIO lipid binding domain"/>
    <property type="match status" value="1"/>
</dbReference>
<dbReference type="InterPro" id="IPR001251">
    <property type="entry name" value="CRAL-TRIO_dom"/>
</dbReference>
<protein>
    <submittedName>
        <fullName evidence="5 6">Motile sperm domain-containing protein 2-like isoform X1</fullName>
    </submittedName>
</protein>
<evidence type="ECO:0000259" key="3">
    <source>
        <dbReference type="PROSITE" id="PS50202"/>
    </source>
</evidence>
<dbReference type="Gene3D" id="2.60.40.10">
    <property type="entry name" value="Immunoglobulins"/>
    <property type="match status" value="1"/>
</dbReference>
<dbReference type="OrthoDB" id="75724at2759"/>
<proteinExistence type="predicted"/>
<dbReference type="InterPro" id="IPR000535">
    <property type="entry name" value="MSP_dom"/>
</dbReference>
<evidence type="ECO:0000256" key="1">
    <source>
        <dbReference type="SAM" id="Phobius"/>
    </source>
</evidence>
<feature type="domain" description="CRAL-TRIO" evidence="2">
    <location>
        <begin position="84"/>
        <end position="240"/>
    </location>
</feature>
<dbReference type="GeneID" id="117640189"/>
<dbReference type="SUPFAM" id="SSF52087">
    <property type="entry name" value="CRAL/TRIO domain"/>
    <property type="match status" value="1"/>
</dbReference>
<dbReference type="PROSITE" id="PS50191">
    <property type="entry name" value="CRAL_TRIO"/>
    <property type="match status" value="1"/>
</dbReference>
<dbReference type="PANTHER" id="PTHR46384:SF1">
    <property type="entry name" value="MOTILE SPERM DOMAIN-CONTAINING PROTEIN 2"/>
    <property type="match status" value="1"/>
</dbReference>
<sequence length="490" mass="55131">MEPAQPTQAEIKELREQLLKKVEEDGASIPGGIHPADLARIQDGDDWLRRFLLHNDRDIKESLTMAWDTCKWRKTFGTNDLNEQTVRKDYLQDGSMFSYSRDNDGKSLFILKCKKHVKGQRDLEELKKCLVYWFERLERQDKGDMITLFFDMSETGLSNMDMDYTKYLISLFKMYYPFYLNYILIFEMPWILNTAFKIIKTWLPEKAVKKINFVNKSTLKNFVEPERALASWGGQDNYEFVFVPEDRNGKGEKKVHFADNQADSSPTSETAQALPGLKIKISPTDLIVFNAEGSELTGSLSLTNADDKIISYKLKTTSPETYRVKPCLGVLKPGASVSVSVMVHAGFQLSSISKDKFLVMGMPLESGDISNQELSDLWKQKGHSATEINRLRCSTTGGSPADTSSRNGGILASSSASSVDKLSLMCDNVAKLVQANKRLETELGYARILQNCLVLGVAMCLIGISYLIYVIQGVSEIEQESCPITHYANA</sequence>
<dbReference type="InterPro" id="IPR036865">
    <property type="entry name" value="CRAL-TRIO_dom_sf"/>
</dbReference>
<dbReference type="InterPro" id="IPR036273">
    <property type="entry name" value="CRAL/TRIO_N_dom_sf"/>
</dbReference>
<organism evidence="5">
    <name type="scientific">Thrips palmi</name>
    <name type="common">Melon thrips</name>
    <dbReference type="NCBI Taxonomy" id="161013"/>
    <lineage>
        <taxon>Eukaryota</taxon>
        <taxon>Metazoa</taxon>
        <taxon>Ecdysozoa</taxon>
        <taxon>Arthropoda</taxon>
        <taxon>Hexapoda</taxon>
        <taxon>Insecta</taxon>
        <taxon>Pterygota</taxon>
        <taxon>Neoptera</taxon>
        <taxon>Paraneoptera</taxon>
        <taxon>Thysanoptera</taxon>
        <taxon>Terebrantia</taxon>
        <taxon>Thripoidea</taxon>
        <taxon>Thripidae</taxon>
        <taxon>Thrips</taxon>
    </lineage>
</organism>
<gene>
    <name evidence="5 6" type="primary">LOC117640189</name>
</gene>
<dbReference type="RefSeq" id="XP_034232385.1">
    <property type="nucleotide sequence ID" value="XM_034376494.1"/>
</dbReference>
<dbReference type="SUPFAM" id="SSF46938">
    <property type="entry name" value="CRAL/TRIO N-terminal domain"/>
    <property type="match status" value="1"/>
</dbReference>
<dbReference type="GO" id="GO:0140284">
    <property type="term" value="C:endoplasmic reticulum-endosome membrane contact site"/>
    <property type="evidence" value="ECO:0007669"/>
    <property type="project" value="TreeGrafter"/>
</dbReference>
<keyword evidence="1" id="KW-0812">Transmembrane</keyword>
<dbReference type="KEGG" id="tpal:117640189"/>
<dbReference type="CDD" id="cd00170">
    <property type="entry name" value="SEC14"/>
    <property type="match status" value="1"/>
</dbReference>
<dbReference type="Pfam" id="PF00650">
    <property type="entry name" value="CRAL_TRIO"/>
    <property type="match status" value="1"/>
</dbReference>
<dbReference type="PROSITE" id="PS50202">
    <property type="entry name" value="MSP"/>
    <property type="match status" value="1"/>
</dbReference>
<dbReference type="Pfam" id="PF00635">
    <property type="entry name" value="Motile_Sperm"/>
    <property type="match status" value="1"/>
</dbReference>
<dbReference type="SUPFAM" id="SSF49354">
    <property type="entry name" value="PapD-like"/>
    <property type="match status" value="1"/>
</dbReference>
<evidence type="ECO:0000313" key="5">
    <source>
        <dbReference type="RefSeq" id="XP_034232385.1"/>
    </source>
</evidence>
<dbReference type="PANTHER" id="PTHR46384">
    <property type="entry name" value="MOTILE SPERM DOMAIN-CONTAINING PROTEIN 2"/>
    <property type="match status" value="1"/>
</dbReference>
<keyword evidence="4" id="KW-1185">Reference proteome</keyword>
<dbReference type="Proteomes" id="UP000515158">
    <property type="component" value="Unplaced"/>
</dbReference>
<reference evidence="5 6" key="1">
    <citation type="submission" date="2025-04" db="UniProtKB">
        <authorList>
            <consortium name="RefSeq"/>
        </authorList>
    </citation>
    <scope>IDENTIFICATION</scope>
    <source>
        <tissue evidence="5 6">Total insect</tissue>
    </source>
</reference>
<accession>A0A6P8Y714</accession>
<dbReference type="InterPro" id="IPR053012">
    <property type="entry name" value="ER-organelle_contact"/>
</dbReference>
<dbReference type="GO" id="GO:0012505">
    <property type="term" value="C:endomembrane system"/>
    <property type="evidence" value="ECO:0007669"/>
    <property type="project" value="TreeGrafter"/>
</dbReference>
<evidence type="ECO:0000313" key="4">
    <source>
        <dbReference type="Proteomes" id="UP000515158"/>
    </source>
</evidence>
<dbReference type="InterPro" id="IPR013783">
    <property type="entry name" value="Ig-like_fold"/>
</dbReference>
<feature type="domain" description="MSP" evidence="3">
    <location>
        <begin position="278"/>
        <end position="396"/>
    </location>
</feature>
<evidence type="ECO:0000259" key="2">
    <source>
        <dbReference type="PROSITE" id="PS50191"/>
    </source>
</evidence>